<feature type="domain" description="SWIM-type" evidence="12">
    <location>
        <begin position="1296"/>
        <end position="1328"/>
    </location>
</feature>
<feature type="compositionally biased region" description="Pro residues" evidence="11">
    <location>
        <begin position="782"/>
        <end position="793"/>
    </location>
</feature>
<dbReference type="GO" id="GO:0005730">
    <property type="term" value="C:nucleolus"/>
    <property type="evidence" value="ECO:0007669"/>
    <property type="project" value="UniProtKB-SubCell"/>
</dbReference>
<dbReference type="PROSITE" id="PS50966">
    <property type="entry name" value="ZF_SWIM"/>
    <property type="match status" value="2"/>
</dbReference>
<dbReference type="GO" id="GO:0003677">
    <property type="term" value="F:DNA binding"/>
    <property type="evidence" value="ECO:0007669"/>
    <property type="project" value="UniProtKB-KW"/>
</dbReference>
<sequence>MYHKGFVVVMDERDVFVLCRWNGRIKKHGPNGIHYQGSTSRAIRVKRNTELIRLLDRLYLITGFDKRRSELRVTGRYPSAAGQSLKYVGLPLTNDRRLKIMLEAPMIHPCMIHVELYLQANRGGCFTHKKDLRVSSLWLDDREFRVGLRFKDEAEIKKAVDWLSIREERYCRAQETAIPSFKSVLPKLVEPDMWSGLRFLATPNSKDLRFLRFVVLMGEREVLVLCYWNGCIKYGPDGVYYEGSVPKKITVSSKTQNKQKSKLDIIGRYPVAVSPNLLRYVHLPVVNDSILKTMLEVPSKHPSVNSVELYLEVKPTPDDVIDPAACSSPLENPGSSSKRQRTQQNQEANGYVDTYVTHLGVKLERVDELEVQGVENNNAWTEDEANADKGLSVPGLEASANACVSEGVGSSAAKPLSLSSLWVDDHELRVGLRFKDRDELKKAVEWCSIRGDQKFVVQETEKDEYMFECIRWKCKWSLCAARMEEGGLVEITKYSGPHTCCPLGSENVNVELAAEEIECLIRVQPTVTVAELKNWWFEKFGYKLESAEMQAAKQQVIKKIYGDCDQSFRVLPNLMAALHSSNGLENPEARRWLDKLPPHQWTLAHDGGRRCGYTSIDSETSFSICESFQSPGLPVTATALFLFDVLRLNFQIGLRDSRGRLKRGDMYTKPVTDKLKEFTTASVTDVVMPLDNNSFQVTTPLKMNGWIVRLSDCTCTCGEFQSEKIPCLHALTVCEKLKINPLVYVDDCFTLERLHKTYASTFSPVPEVSAWPEACGVPTLFPPVIPPPPPPPTKVSGERKKSDTSPKASSKRKTTEEPTKEQSKSASKEKPVKEKGKDITKKPPPSDAELRSAIVDVLKTMDFKTATITDVLQGLADKFKIDLNSRKSSIKFMIEDEINKLANEAGDMDEEKKKKKKRRKKKKKRRTGNSIDLARLMNTPVQIYFDTGSENLRYFQVCSFPMENPGSSSKRQKRTQQVAVGEKTSPVSGLWLEDNTVRVGLCFKGIDELKKAVDWWSIKRQKNCLVREIEKDLEWKKGGLFEITECSGPHTCYSDSSEDFEVEFLDYEIERVVRVHPTLSTAELDKWWKEKFDYALNQVMEHCSEAYLQDAKEKAIKRVFGDWDQSFRFMPKLIVFPDYYEMECLVRKAGSTSQKEEFDSCMTEIKEKNPEAWKWFEQFPPHQWALAHDSGRRYGVMKINTKALFAVCKRFPKVAMAGGVMLLFGELRDAFEESFSRRRGSLNRGEVYTEHVMEKLTKDSVTFVIKPLERDAYQVSTVSKKKKPLLLGQSDDSTCEIVQLNDSTCTCGEFQRKKFPCLHARAVCDKLKINPLQYVDDCYTTERYYKTYAANFNPVSEVSAWPEASGVPTLLPPPKVSVEKKNGS</sequence>
<keyword evidence="3 10" id="KW-0863">Zinc-finger</keyword>
<evidence type="ECO:0000256" key="1">
    <source>
        <dbReference type="ARBA" id="ARBA00004604"/>
    </source>
</evidence>
<dbReference type="SUPFAM" id="SSF109715">
    <property type="entry name" value="DEK C-terminal domain"/>
    <property type="match status" value="1"/>
</dbReference>
<feature type="domain" description="SWIM-type" evidence="12">
    <location>
        <begin position="706"/>
        <end position="738"/>
    </location>
</feature>
<keyword evidence="4" id="KW-0862">Zinc</keyword>
<dbReference type="PANTHER" id="PTHR31973:SF195">
    <property type="entry name" value="MUDR FAMILY TRANSPOSASE"/>
    <property type="match status" value="1"/>
</dbReference>
<evidence type="ECO:0000256" key="5">
    <source>
        <dbReference type="ARBA" id="ARBA00022853"/>
    </source>
</evidence>
<dbReference type="PANTHER" id="PTHR31973">
    <property type="entry name" value="POLYPROTEIN, PUTATIVE-RELATED"/>
    <property type="match status" value="1"/>
</dbReference>
<keyword evidence="9" id="KW-0539">Nucleus</keyword>
<keyword evidence="6" id="KW-0805">Transcription regulation</keyword>
<reference evidence="14 15" key="1">
    <citation type="submission" date="2022-03" db="EMBL/GenBank/DDBJ databases">
        <authorList>
            <person name="Nunn A."/>
            <person name="Chopra R."/>
            <person name="Nunn A."/>
            <person name="Contreras Garrido A."/>
        </authorList>
    </citation>
    <scope>NUCLEOTIDE SEQUENCE [LARGE SCALE GENOMIC DNA]</scope>
</reference>
<keyword evidence="15" id="KW-1185">Reference proteome</keyword>
<keyword evidence="2" id="KW-0479">Metal-binding</keyword>
<evidence type="ECO:0000256" key="8">
    <source>
        <dbReference type="ARBA" id="ARBA00023163"/>
    </source>
</evidence>
<proteinExistence type="predicted"/>
<protein>
    <recommendedName>
        <fullName evidence="16">SWIM-type domain-containing protein</fullName>
    </recommendedName>
</protein>
<feature type="compositionally biased region" description="Basic and acidic residues" evidence="11">
    <location>
        <begin position="813"/>
        <end position="841"/>
    </location>
</feature>
<feature type="non-terminal residue" evidence="14">
    <location>
        <position position="1384"/>
    </location>
</feature>
<organism evidence="14 15">
    <name type="scientific">Thlaspi arvense</name>
    <name type="common">Field penny-cress</name>
    <dbReference type="NCBI Taxonomy" id="13288"/>
    <lineage>
        <taxon>Eukaryota</taxon>
        <taxon>Viridiplantae</taxon>
        <taxon>Streptophyta</taxon>
        <taxon>Embryophyta</taxon>
        <taxon>Tracheophyta</taxon>
        <taxon>Spermatophyta</taxon>
        <taxon>Magnoliopsida</taxon>
        <taxon>eudicotyledons</taxon>
        <taxon>Gunneridae</taxon>
        <taxon>Pentapetalae</taxon>
        <taxon>rosids</taxon>
        <taxon>malvids</taxon>
        <taxon>Brassicales</taxon>
        <taxon>Brassicaceae</taxon>
        <taxon>Thlaspideae</taxon>
        <taxon>Thlaspi</taxon>
    </lineage>
</organism>
<evidence type="ECO:0000256" key="11">
    <source>
        <dbReference type="SAM" id="MobiDB-lite"/>
    </source>
</evidence>
<keyword evidence="7" id="KW-0238">DNA-binding</keyword>
<dbReference type="InterPro" id="IPR004332">
    <property type="entry name" value="Transposase_MuDR"/>
</dbReference>
<comment type="subcellular location">
    <subcellularLocation>
        <location evidence="1">Nucleus</location>
        <location evidence="1">Nucleolus</location>
    </subcellularLocation>
</comment>
<dbReference type="InterPro" id="IPR014876">
    <property type="entry name" value="DEK_C"/>
</dbReference>
<name>A0AAU9RSU7_THLAR</name>
<dbReference type="FunFam" id="1.10.10.60:FF:000220">
    <property type="entry name" value="DEK domain-containing chromatin associated protein"/>
    <property type="match status" value="1"/>
</dbReference>
<dbReference type="Pfam" id="PF03108">
    <property type="entry name" value="DBD_Tnp_Mut"/>
    <property type="match status" value="2"/>
</dbReference>
<dbReference type="Pfam" id="PF04434">
    <property type="entry name" value="SWIM"/>
    <property type="match status" value="2"/>
</dbReference>
<dbReference type="SMART" id="SM00575">
    <property type="entry name" value="ZnF_PMZ"/>
    <property type="match status" value="2"/>
</dbReference>
<feature type="compositionally biased region" description="Polar residues" evidence="11">
    <location>
        <begin position="329"/>
        <end position="348"/>
    </location>
</feature>
<dbReference type="GO" id="GO:0008270">
    <property type="term" value="F:zinc ion binding"/>
    <property type="evidence" value="ECO:0007669"/>
    <property type="project" value="UniProtKB-KW"/>
</dbReference>
<feature type="region of interest" description="Disordered" evidence="11">
    <location>
        <begin position="782"/>
        <end position="847"/>
    </location>
</feature>
<feature type="region of interest" description="Disordered" evidence="11">
    <location>
        <begin position="907"/>
        <end position="929"/>
    </location>
</feature>
<feature type="region of interest" description="Disordered" evidence="11">
    <location>
        <begin position="321"/>
        <end position="350"/>
    </location>
</feature>
<evidence type="ECO:0000259" key="12">
    <source>
        <dbReference type="PROSITE" id="PS50966"/>
    </source>
</evidence>
<evidence type="ECO:0000256" key="6">
    <source>
        <dbReference type="ARBA" id="ARBA00023015"/>
    </source>
</evidence>
<evidence type="ECO:0000256" key="7">
    <source>
        <dbReference type="ARBA" id="ARBA00023125"/>
    </source>
</evidence>
<evidence type="ECO:0000313" key="15">
    <source>
        <dbReference type="Proteomes" id="UP000836841"/>
    </source>
</evidence>
<keyword evidence="5" id="KW-0156">Chromatin regulator</keyword>
<dbReference type="GO" id="GO:0006325">
    <property type="term" value="P:chromatin organization"/>
    <property type="evidence" value="ECO:0007669"/>
    <property type="project" value="UniProtKB-KW"/>
</dbReference>
<evidence type="ECO:0000256" key="10">
    <source>
        <dbReference type="PROSITE-ProRule" id="PRU00325"/>
    </source>
</evidence>
<dbReference type="Proteomes" id="UP000836841">
    <property type="component" value="Chromosome 2"/>
</dbReference>
<dbReference type="Pfam" id="PF08766">
    <property type="entry name" value="DEK_C"/>
    <property type="match status" value="1"/>
</dbReference>
<keyword evidence="8" id="KW-0804">Transcription</keyword>
<evidence type="ECO:0000256" key="2">
    <source>
        <dbReference type="ARBA" id="ARBA00022723"/>
    </source>
</evidence>
<evidence type="ECO:0000256" key="3">
    <source>
        <dbReference type="ARBA" id="ARBA00022771"/>
    </source>
</evidence>
<dbReference type="EMBL" id="OU466858">
    <property type="protein sequence ID" value="CAH2048318.1"/>
    <property type="molecule type" value="Genomic_DNA"/>
</dbReference>
<gene>
    <name evidence="14" type="ORF">TAV2_LOCUS6229</name>
</gene>
<dbReference type="PROSITE" id="PS51998">
    <property type="entry name" value="DEK_C"/>
    <property type="match status" value="1"/>
</dbReference>
<feature type="domain" description="DEK-C" evidence="13">
    <location>
        <begin position="844"/>
        <end position="899"/>
    </location>
</feature>
<evidence type="ECO:0008006" key="16">
    <source>
        <dbReference type="Google" id="ProtNLM"/>
    </source>
</evidence>
<evidence type="ECO:0000259" key="13">
    <source>
        <dbReference type="PROSITE" id="PS51998"/>
    </source>
</evidence>
<dbReference type="InterPro" id="IPR007527">
    <property type="entry name" value="Znf_SWIM"/>
</dbReference>
<evidence type="ECO:0000313" key="14">
    <source>
        <dbReference type="EMBL" id="CAH2048318.1"/>
    </source>
</evidence>
<feature type="compositionally biased region" description="Basic residues" evidence="11">
    <location>
        <begin position="913"/>
        <end position="927"/>
    </location>
</feature>
<evidence type="ECO:0000256" key="4">
    <source>
        <dbReference type="ARBA" id="ARBA00022833"/>
    </source>
</evidence>
<dbReference type="InterPro" id="IPR006564">
    <property type="entry name" value="Znf_PMZ"/>
</dbReference>
<evidence type="ECO:0000256" key="9">
    <source>
        <dbReference type="ARBA" id="ARBA00023242"/>
    </source>
</evidence>
<accession>A0AAU9RSU7</accession>
<dbReference type="Gene3D" id="1.10.10.60">
    <property type="entry name" value="Homeodomain-like"/>
    <property type="match status" value="1"/>
</dbReference>